<name>A0ACB8SG97_9AGAM</name>
<reference evidence="1" key="2">
    <citation type="journal article" date="2022" name="New Phytol.">
        <title>Evolutionary transition to the ectomycorrhizal habit in the genomes of a hyperdiverse lineage of mushroom-forming fungi.</title>
        <authorList>
            <person name="Looney B."/>
            <person name="Miyauchi S."/>
            <person name="Morin E."/>
            <person name="Drula E."/>
            <person name="Courty P.E."/>
            <person name="Kohler A."/>
            <person name="Kuo A."/>
            <person name="LaButti K."/>
            <person name="Pangilinan J."/>
            <person name="Lipzen A."/>
            <person name="Riley R."/>
            <person name="Andreopoulos W."/>
            <person name="He G."/>
            <person name="Johnson J."/>
            <person name="Nolan M."/>
            <person name="Tritt A."/>
            <person name="Barry K.W."/>
            <person name="Grigoriev I.V."/>
            <person name="Nagy L.G."/>
            <person name="Hibbett D."/>
            <person name="Henrissat B."/>
            <person name="Matheny P.B."/>
            <person name="Labbe J."/>
            <person name="Martin F.M."/>
        </authorList>
    </citation>
    <scope>NUCLEOTIDE SEQUENCE</scope>
    <source>
        <strain evidence="1">HHB10654</strain>
    </source>
</reference>
<accession>A0ACB8SG97</accession>
<gene>
    <name evidence="1" type="ORF">BV25DRAFT_1922366</name>
</gene>
<keyword evidence="2" id="KW-1185">Reference proteome</keyword>
<evidence type="ECO:0000313" key="1">
    <source>
        <dbReference type="EMBL" id="KAI0054796.1"/>
    </source>
</evidence>
<organism evidence="1 2">
    <name type="scientific">Artomyces pyxidatus</name>
    <dbReference type="NCBI Taxonomy" id="48021"/>
    <lineage>
        <taxon>Eukaryota</taxon>
        <taxon>Fungi</taxon>
        <taxon>Dikarya</taxon>
        <taxon>Basidiomycota</taxon>
        <taxon>Agaricomycotina</taxon>
        <taxon>Agaricomycetes</taxon>
        <taxon>Russulales</taxon>
        <taxon>Auriscalpiaceae</taxon>
        <taxon>Artomyces</taxon>
    </lineage>
</organism>
<evidence type="ECO:0000313" key="2">
    <source>
        <dbReference type="Proteomes" id="UP000814140"/>
    </source>
</evidence>
<comment type="caution">
    <text evidence="1">The sequence shown here is derived from an EMBL/GenBank/DDBJ whole genome shotgun (WGS) entry which is preliminary data.</text>
</comment>
<proteinExistence type="predicted"/>
<reference evidence="1" key="1">
    <citation type="submission" date="2021-03" db="EMBL/GenBank/DDBJ databases">
        <authorList>
            <consortium name="DOE Joint Genome Institute"/>
            <person name="Ahrendt S."/>
            <person name="Looney B.P."/>
            <person name="Miyauchi S."/>
            <person name="Morin E."/>
            <person name="Drula E."/>
            <person name="Courty P.E."/>
            <person name="Chicoki N."/>
            <person name="Fauchery L."/>
            <person name="Kohler A."/>
            <person name="Kuo A."/>
            <person name="Labutti K."/>
            <person name="Pangilinan J."/>
            <person name="Lipzen A."/>
            <person name="Riley R."/>
            <person name="Andreopoulos W."/>
            <person name="He G."/>
            <person name="Johnson J."/>
            <person name="Barry K.W."/>
            <person name="Grigoriev I.V."/>
            <person name="Nagy L."/>
            <person name="Hibbett D."/>
            <person name="Henrissat B."/>
            <person name="Matheny P.B."/>
            <person name="Labbe J."/>
            <person name="Martin F."/>
        </authorList>
    </citation>
    <scope>NUCLEOTIDE SEQUENCE</scope>
    <source>
        <strain evidence="1">HHB10654</strain>
    </source>
</reference>
<dbReference type="EMBL" id="MU277345">
    <property type="protein sequence ID" value="KAI0054796.1"/>
    <property type="molecule type" value="Genomic_DNA"/>
</dbReference>
<protein>
    <submittedName>
        <fullName evidence="1">Uncharacterized protein</fullName>
    </submittedName>
</protein>
<sequence length="162" mass="18040">MPPLREPSPMQNTDPMMISALLFDRMSPDPLRVQVPTVIPIGESLYRPRYPCVESVIGSGFRIHDCVVAVDDHRGRKVRFLISCHYTLGFPVNQALERVRAGTLWRGSLVVMRQGSNVFVTDMGGVSNQNLARIAVARFLEAHIEAATNSEGRDIPRSIPDN</sequence>
<dbReference type="Proteomes" id="UP000814140">
    <property type="component" value="Unassembled WGS sequence"/>
</dbReference>